<reference evidence="2 3" key="1">
    <citation type="submission" date="2020-04" db="EMBL/GenBank/DDBJ databases">
        <title>Genome sequencing of novel species.</title>
        <authorList>
            <person name="Heo J."/>
            <person name="Kim S.-J."/>
            <person name="Kim J.-S."/>
            <person name="Hong S.-B."/>
            <person name="Kwon S.-W."/>
        </authorList>
    </citation>
    <scope>NUCLEOTIDE SEQUENCE [LARGE SCALE GENOMIC DNA]</scope>
    <source>
        <strain evidence="2 3">CJU-R4</strain>
    </source>
</reference>
<sequence>MARLRFLLIFLFAGYHSGPVRAQLSQTLRLEIPVSATAIQSFDVTPLADQGVMVTTQEGGMWLDNSPPHFTFRKYDTQLRPVWQRDILEDRLMRPVMSFSSGQYSYQLFRGIDNNRFRVIRLNTDDGQLDAFESALIEQMSIQQFKVMGSQAYIGGYFKGRPIVLAFSFFDRSVRVLPGLYANHIEISGLEVDEYNQEVNVLVHSTKRHCQFSVRTYGYDSKLIRSLNFDGAQNSLISGKILPVNENESLLVGNYSSDCTPYSQGVYVTRLRRDSLGFVDGDAAINDIQYIEFSQLANFFNYLKPRQQERMLARANRKKEVGKSYKYRYRLLVHDLIPTPDGLTLVAEVYYPHYRSTTLANGSIRGTDRYDGYQYTHAFLCGFDRAGKLLWDNCLPINGVLSRDLTQKVQVSQLGNKTILAYPNGGQINTEIIQGNTVLQKPEVVRLLTTDGENERVTFSENDELTPWYDRHFLAWGVQKIAARQNYALQREVFYINKLSYTLENELPNLRTATIKKNAEPKR</sequence>
<dbReference type="RefSeq" id="WP_169549037.1">
    <property type="nucleotide sequence ID" value="NZ_CP051677.1"/>
</dbReference>
<name>A0A7L5DJ10_9BACT</name>
<dbReference type="Proteomes" id="UP000501128">
    <property type="component" value="Chromosome"/>
</dbReference>
<evidence type="ECO:0000313" key="2">
    <source>
        <dbReference type="EMBL" id="QJD77093.1"/>
    </source>
</evidence>
<accession>A0A7L5DJ10</accession>
<dbReference type="EMBL" id="CP051677">
    <property type="protein sequence ID" value="QJD77093.1"/>
    <property type="molecule type" value="Genomic_DNA"/>
</dbReference>
<dbReference type="KEGG" id="srho:HH216_00675"/>
<protein>
    <submittedName>
        <fullName evidence="2">Uncharacterized protein</fullName>
    </submittedName>
</protein>
<evidence type="ECO:0000256" key="1">
    <source>
        <dbReference type="SAM" id="SignalP"/>
    </source>
</evidence>
<gene>
    <name evidence="2" type="ORF">HH216_00675</name>
</gene>
<evidence type="ECO:0000313" key="3">
    <source>
        <dbReference type="Proteomes" id="UP000501128"/>
    </source>
</evidence>
<feature type="chain" id="PRO_5029445286" evidence="1">
    <location>
        <begin position="23"/>
        <end position="523"/>
    </location>
</feature>
<keyword evidence="1" id="KW-0732">Signal</keyword>
<proteinExistence type="predicted"/>
<keyword evidence="3" id="KW-1185">Reference proteome</keyword>
<dbReference type="AlphaFoldDB" id="A0A7L5DJ10"/>
<organism evidence="2 3">
    <name type="scientific">Spirosoma rhododendri</name>
    <dbReference type="NCBI Taxonomy" id="2728024"/>
    <lineage>
        <taxon>Bacteria</taxon>
        <taxon>Pseudomonadati</taxon>
        <taxon>Bacteroidota</taxon>
        <taxon>Cytophagia</taxon>
        <taxon>Cytophagales</taxon>
        <taxon>Cytophagaceae</taxon>
        <taxon>Spirosoma</taxon>
    </lineage>
</organism>
<feature type="signal peptide" evidence="1">
    <location>
        <begin position="1"/>
        <end position="22"/>
    </location>
</feature>